<dbReference type="InterPro" id="IPR017932">
    <property type="entry name" value="GATase_2_dom"/>
</dbReference>
<dbReference type="Pfam" id="PF00733">
    <property type="entry name" value="Asn_synthase"/>
    <property type="match status" value="1"/>
</dbReference>
<evidence type="ECO:0000256" key="2">
    <source>
        <dbReference type="ARBA" id="ARBA00022888"/>
    </source>
</evidence>
<gene>
    <name evidence="6" type="primary">MPUL0B03910</name>
    <name evidence="6" type="ORF">METSCH_B03910</name>
</gene>
<dbReference type="AlphaFoldDB" id="A0A4P6XIU0"/>
<evidence type="ECO:0000256" key="3">
    <source>
        <dbReference type="ARBA" id="ARBA00022962"/>
    </source>
</evidence>
<evidence type="ECO:0000256" key="4">
    <source>
        <dbReference type="SAM" id="Coils"/>
    </source>
</evidence>
<name>A0A4P6XIU0_9ASCO</name>
<dbReference type="InterPro" id="IPR014729">
    <property type="entry name" value="Rossmann-like_a/b/a_fold"/>
</dbReference>
<reference evidence="7" key="1">
    <citation type="submission" date="2019-03" db="EMBL/GenBank/DDBJ databases">
        <title>Snf2 controls pulcherriminic acid biosynthesis and connects pigmentation and antifungal activity of the yeast Metschnikowia pulcherrima.</title>
        <authorList>
            <person name="Gore-Lloyd D."/>
            <person name="Sumann I."/>
            <person name="Brachmann A.O."/>
            <person name="Schneeberger K."/>
            <person name="Ortiz-Merino R.A."/>
            <person name="Moreno-Beltran M."/>
            <person name="Schlaefli M."/>
            <person name="Kirner P."/>
            <person name="Santos Kron A."/>
            <person name="Wolfe K.H."/>
            <person name="Piel J."/>
            <person name="Ahrens C.H."/>
            <person name="Henk D."/>
            <person name="Freimoser F.M."/>
        </authorList>
    </citation>
    <scope>NUCLEOTIDE SEQUENCE [LARGE SCALE GENOMIC DNA]</scope>
    <source>
        <strain evidence="7">APC 1.2</strain>
    </source>
</reference>
<dbReference type="EMBL" id="CP034457">
    <property type="protein sequence ID" value="QBM87192.1"/>
    <property type="molecule type" value="Genomic_DNA"/>
</dbReference>
<evidence type="ECO:0000256" key="1">
    <source>
        <dbReference type="ARBA" id="ARBA00022605"/>
    </source>
</evidence>
<keyword evidence="4" id="KW-0175">Coiled coil</keyword>
<protein>
    <submittedName>
        <fullName evidence="6">Asparagine synthetase B glutamine-hydrolyzing</fullName>
    </submittedName>
</protein>
<evidence type="ECO:0000313" key="6">
    <source>
        <dbReference type="EMBL" id="QBM87192.1"/>
    </source>
</evidence>
<dbReference type="Pfam" id="PF13537">
    <property type="entry name" value="GATase_7"/>
    <property type="match status" value="1"/>
</dbReference>
<keyword evidence="7" id="KW-1185">Reference proteome</keyword>
<dbReference type="GO" id="GO:0004066">
    <property type="term" value="F:asparagine synthase (glutamine-hydrolyzing) activity"/>
    <property type="evidence" value="ECO:0007669"/>
    <property type="project" value="InterPro"/>
</dbReference>
<dbReference type="PANTHER" id="PTHR45937">
    <property type="entry name" value="ASPARAGINE SYNTHETASE DOMAIN-CONTAINING PROTEIN 1"/>
    <property type="match status" value="1"/>
</dbReference>
<dbReference type="SUPFAM" id="SSF56235">
    <property type="entry name" value="N-terminal nucleophile aminohydrolases (Ntn hydrolases)"/>
    <property type="match status" value="1"/>
</dbReference>
<keyword evidence="3" id="KW-0315">Glutamine amidotransferase</keyword>
<dbReference type="CDD" id="cd01991">
    <property type="entry name" value="Asn_synthase_B_C"/>
    <property type="match status" value="1"/>
</dbReference>
<accession>A0A4P6XIU0</accession>
<feature type="coiled-coil region" evidence="4">
    <location>
        <begin position="199"/>
        <end position="226"/>
    </location>
</feature>
<sequence length="667" mass="76142">MCGIFFQGSKKRVETPIWLQKGLKECRLLGESDYYLATELLAEDITQLIAQDLESHTILSEEDKHKIINVDRLRELCDELKIYKNGQHKTQNREKVEAIEAEMAKLADSSTSIDKPKQTNQLEVDLSDPILAVLARGPDYARYSELGFSGNHYQLFSSVLSLRQPFTQQPLYNGEWILQFNGELYNDECMDGNDTVFIMDQLMSELNQCEDKLQAVASVIARLEGEFAFVLTDTQNSKVYFGKDSVGKRSLLYENTPDRVCISSICPRNAANAVECEGNQLYVADMHTYKVTSMQLKPNQYYLQPASNYSEEEECHDKCLGLLHEKLIQACDKRQRTIHPLRPHSEDARVGILFSGGLDCTVLAAIIGKNFVDRNETCLIDLLTVGFDNPRTGLPASESPDRVLSEQSWFELCQNFQDSNVTFRLVQIDVSYAEWLAHRKRVRGLIYPCATEMDLSIAIAFYFATRAANCAILEIHDNIIGLSWSDFQKSKTAFVTERGPYTSQAKVLFSGLGADELFGGYSRHENIFHGLKEDSATEVINQRYEELSQSLIHDIDVIYERNLGRDDRAMSSWGKELRYPYLDQSFIRWVFEEVNPKLKMSFEWKTQKTKKGEKRVMSFERKFLLRKLAERLGLNLASKEAKRAIQFGAKSAKMEVGQLKTRGTDTL</sequence>
<dbReference type="Gene3D" id="3.40.50.620">
    <property type="entry name" value="HUPs"/>
    <property type="match status" value="1"/>
</dbReference>
<organism evidence="6 7">
    <name type="scientific">Metschnikowia aff. pulcherrima</name>
    <dbReference type="NCBI Taxonomy" id="2163413"/>
    <lineage>
        <taxon>Eukaryota</taxon>
        <taxon>Fungi</taxon>
        <taxon>Dikarya</taxon>
        <taxon>Ascomycota</taxon>
        <taxon>Saccharomycotina</taxon>
        <taxon>Pichiomycetes</taxon>
        <taxon>Metschnikowiaceae</taxon>
        <taxon>Metschnikowia</taxon>
    </lineage>
</organism>
<dbReference type="SUPFAM" id="SSF52402">
    <property type="entry name" value="Adenine nucleotide alpha hydrolases-like"/>
    <property type="match status" value="1"/>
</dbReference>
<feature type="domain" description="Glutamine amidotransferase type-2" evidence="5">
    <location>
        <begin position="77"/>
        <end position="307"/>
    </location>
</feature>
<dbReference type="STRING" id="2163413.A0A4P6XIU0"/>
<dbReference type="PROSITE" id="PS51278">
    <property type="entry name" value="GATASE_TYPE_2"/>
    <property type="match status" value="1"/>
</dbReference>
<dbReference type="PANTHER" id="PTHR45937:SF1">
    <property type="entry name" value="ASPARAGINE SYNTHETASE DOMAIN-CONTAINING PROTEIN 1"/>
    <property type="match status" value="1"/>
</dbReference>
<evidence type="ECO:0000313" key="7">
    <source>
        <dbReference type="Proteomes" id="UP000292447"/>
    </source>
</evidence>
<dbReference type="Proteomes" id="UP000292447">
    <property type="component" value="Chromosome II"/>
</dbReference>
<proteinExistence type="predicted"/>
<keyword evidence="2" id="KW-0061">Asparagine biosynthesis</keyword>
<dbReference type="GO" id="GO:0006529">
    <property type="term" value="P:asparagine biosynthetic process"/>
    <property type="evidence" value="ECO:0007669"/>
    <property type="project" value="UniProtKB-KW"/>
</dbReference>
<dbReference type="Gene3D" id="3.60.20.10">
    <property type="entry name" value="Glutamine Phosphoribosylpyrophosphate, subunit 1, domain 1"/>
    <property type="match status" value="1"/>
</dbReference>
<evidence type="ECO:0000259" key="5">
    <source>
        <dbReference type="PROSITE" id="PS51278"/>
    </source>
</evidence>
<dbReference type="InterPro" id="IPR051857">
    <property type="entry name" value="Asn_synthetase_domain"/>
</dbReference>
<dbReference type="InterPro" id="IPR001962">
    <property type="entry name" value="Asn_synthase"/>
</dbReference>
<keyword evidence="1" id="KW-0028">Amino-acid biosynthesis</keyword>
<dbReference type="InterPro" id="IPR029055">
    <property type="entry name" value="Ntn_hydrolases_N"/>
</dbReference>